<keyword evidence="3" id="KW-1185">Reference proteome</keyword>
<dbReference type="HOGENOM" id="CLU_678031_0_0_1"/>
<proteinExistence type="predicted"/>
<dbReference type="EMBL" id="KN834785">
    <property type="protein sequence ID" value="KIK58449.1"/>
    <property type="molecule type" value="Genomic_DNA"/>
</dbReference>
<name>A0A0D0C7K5_9AGAR</name>
<accession>A0A0D0C7K5</accession>
<protein>
    <submittedName>
        <fullName evidence="2">Uncharacterized protein</fullName>
    </submittedName>
</protein>
<dbReference type="Proteomes" id="UP000053593">
    <property type="component" value="Unassembled WGS sequence"/>
</dbReference>
<gene>
    <name evidence="2" type="ORF">GYMLUDRAFT_246145</name>
</gene>
<evidence type="ECO:0000256" key="1">
    <source>
        <dbReference type="SAM" id="MobiDB-lite"/>
    </source>
</evidence>
<evidence type="ECO:0000313" key="3">
    <source>
        <dbReference type="Proteomes" id="UP000053593"/>
    </source>
</evidence>
<sequence length="406" mass="42529">MPIDSSLAHETSSVRVLQLPGTAFHHEFHILISVFRPSPFQLHLIHSPESTVLSDMKIIRIHALPMADGDLRLCCLGNVPVTNIGNESRHSAGSAFSQSKSWSRSSSPYPGPACPSIDIMAAGWVLFHRGLLAIAIPTINAGSAGDGRDGLFKLGHLASLDSCTGRIDAIPLPFPFSLSPSLLGDSHSLASYNTHSFANIGPHFVDDGTPSRGEASSSTGGSGNGGPGLFGCIIICRLRHLARWQFIIRGHGMHGGFCEGASGGAGGAHTPTLALLTGSSGLDGWMSDCHWRLLSLSSGPSSSSSAAGDLHTQFINDMETQIGSKWTLPCDGLGSGGLVKEGEQVEREWSTAGTINGSNDIDNGGGRGGTVSLAHPTTSIRVLPLSSHSIPPDFLVLITMLHLNPF</sequence>
<organism evidence="2 3">
    <name type="scientific">Collybiopsis luxurians FD-317 M1</name>
    <dbReference type="NCBI Taxonomy" id="944289"/>
    <lineage>
        <taxon>Eukaryota</taxon>
        <taxon>Fungi</taxon>
        <taxon>Dikarya</taxon>
        <taxon>Basidiomycota</taxon>
        <taxon>Agaricomycotina</taxon>
        <taxon>Agaricomycetes</taxon>
        <taxon>Agaricomycetidae</taxon>
        <taxon>Agaricales</taxon>
        <taxon>Marasmiineae</taxon>
        <taxon>Omphalotaceae</taxon>
        <taxon>Collybiopsis</taxon>
        <taxon>Collybiopsis luxurians</taxon>
    </lineage>
</organism>
<feature type="region of interest" description="Disordered" evidence="1">
    <location>
        <begin position="350"/>
        <end position="370"/>
    </location>
</feature>
<dbReference type="AlphaFoldDB" id="A0A0D0C7K5"/>
<feature type="compositionally biased region" description="Low complexity" evidence="1">
    <location>
        <begin position="353"/>
        <end position="362"/>
    </location>
</feature>
<evidence type="ECO:0000313" key="2">
    <source>
        <dbReference type="EMBL" id="KIK58449.1"/>
    </source>
</evidence>
<reference evidence="2 3" key="1">
    <citation type="submission" date="2014-04" db="EMBL/GenBank/DDBJ databases">
        <title>Evolutionary Origins and Diversification of the Mycorrhizal Mutualists.</title>
        <authorList>
            <consortium name="DOE Joint Genome Institute"/>
            <consortium name="Mycorrhizal Genomics Consortium"/>
            <person name="Kohler A."/>
            <person name="Kuo A."/>
            <person name="Nagy L.G."/>
            <person name="Floudas D."/>
            <person name="Copeland A."/>
            <person name="Barry K.W."/>
            <person name="Cichocki N."/>
            <person name="Veneault-Fourrey C."/>
            <person name="LaButti K."/>
            <person name="Lindquist E.A."/>
            <person name="Lipzen A."/>
            <person name="Lundell T."/>
            <person name="Morin E."/>
            <person name="Murat C."/>
            <person name="Riley R."/>
            <person name="Ohm R."/>
            <person name="Sun H."/>
            <person name="Tunlid A."/>
            <person name="Henrissat B."/>
            <person name="Grigoriev I.V."/>
            <person name="Hibbett D.S."/>
            <person name="Martin F."/>
        </authorList>
    </citation>
    <scope>NUCLEOTIDE SEQUENCE [LARGE SCALE GENOMIC DNA]</scope>
    <source>
        <strain evidence="2 3">FD-317 M1</strain>
    </source>
</reference>